<dbReference type="Proteomes" id="UP000606921">
    <property type="component" value="Unassembled WGS sequence"/>
</dbReference>
<evidence type="ECO:0000256" key="2">
    <source>
        <dbReference type="ARBA" id="ARBA00006679"/>
    </source>
</evidence>
<feature type="transmembrane region" description="Helical" evidence="7">
    <location>
        <begin position="70"/>
        <end position="88"/>
    </location>
</feature>
<dbReference type="InterPro" id="IPR032808">
    <property type="entry name" value="DoxX"/>
</dbReference>
<name>A0ABN7JL49_9HYPH</name>
<gene>
    <name evidence="8" type="ORF">REJC140_03493</name>
</gene>
<feature type="transmembrane region" description="Helical" evidence="7">
    <location>
        <begin position="44"/>
        <end position="63"/>
    </location>
</feature>
<evidence type="ECO:0000256" key="6">
    <source>
        <dbReference type="ARBA" id="ARBA00023136"/>
    </source>
</evidence>
<comment type="subcellular location">
    <subcellularLocation>
        <location evidence="1">Cell membrane</location>
        <topology evidence="1">Multi-pass membrane protein</topology>
    </subcellularLocation>
</comment>
<keyword evidence="9" id="KW-1185">Reference proteome</keyword>
<feature type="transmembrane region" description="Helical" evidence="7">
    <location>
        <begin position="100"/>
        <end position="121"/>
    </location>
</feature>
<evidence type="ECO:0000256" key="5">
    <source>
        <dbReference type="ARBA" id="ARBA00022989"/>
    </source>
</evidence>
<keyword evidence="5 7" id="KW-1133">Transmembrane helix</keyword>
<organism evidence="8 9">
    <name type="scientific">Pseudorhizobium endolithicum</name>
    <dbReference type="NCBI Taxonomy" id="1191678"/>
    <lineage>
        <taxon>Bacteria</taxon>
        <taxon>Pseudomonadati</taxon>
        <taxon>Pseudomonadota</taxon>
        <taxon>Alphaproteobacteria</taxon>
        <taxon>Hyphomicrobiales</taxon>
        <taxon>Rhizobiaceae</taxon>
        <taxon>Rhizobium/Agrobacterium group</taxon>
        <taxon>Pseudorhizobium</taxon>
    </lineage>
</organism>
<evidence type="ECO:0000256" key="7">
    <source>
        <dbReference type="SAM" id="Phobius"/>
    </source>
</evidence>
<evidence type="ECO:0000313" key="9">
    <source>
        <dbReference type="Proteomes" id="UP000606921"/>
    </source>
</evidence>
<evidence type="ECO:0000256" key="4">
    <source>
        <dbReference type="ARBA" id="ARBA00022692"/>
    </source>
</evidence>
<accession>A0ABN7JL49</accession>
<reference evidence="8 9" key="1">
    <citation type="submission" date="2020-11" db="EMBL/GenBank/DDBJ databases">
        <authorList>
            <person name="Lassalle F."/>
        </authorList>
    </citation>
    <scope>NUCLEOTIDE SEQUENCE [LARGE SCALE GENOMIC DNA]</scope>
    <source>
        <strain evidence="8 9">JC140</strain>
    </source>
</reference>
<comment type="similarity">
    <text evidence="2">Belongs to the DoxX family.</text>
</comment>
<sequence length="132" mass="13941">MAMSLDRYEPHAVALLRIVAGLLYLEHGTQKAFGFPIPGPETLSGLALASTALELVGGVLIILGFFTRPVAFVLSGHMAFAYFLAHFPQSFFPVANGGDAAILFCFVFLLLVTTGAGSFSIDGTRAASTTTR</sequence>
<protein>
    <submittedName>
        <fullName evidence="8">DoxX family protein</fullName>
    </submittedName>
</protein>
<evidence type="ECO:0000256" key="3">
    <source>
        <dbReference type="ARBA" id="ARBA00022475"/>
    </source>
</evidence>
<evidence type="ECO:0000256" key="1">
    <source>
        <dbReference type="ARBA" id="ARBA00004651"/>
    </source>
</evidence>
<dbReference type="InterPro" id="IPR051907">
    <property type="entry name" value="DoxX-like_oxidoreductase"/>
</dbReference>
<dbReference type="PANTHER" id="PTHR33452:SF4">
    <property type="entry name" value="BLL4328 PROTEIN"/>
    <property type="match status" value="1"/>
</dbReference>
<dbReference type="EMBL" id="CABFWF030000011">
    <property type="protein sequence ID" value="CAD7036115.1"/>
    <property type="molecule type" value="Genomic_DNA"/>
</dbReference>
<dbReference type="Pfam" id="PF07681">
    <property type="entry name" value="DoxX"/>
    <property type="match status" value="1"/>
</dbReference>
<keyword evidence="4 7" id="KW-0812">Transmembrane</keyword>
<keyword evidence="6 7" id="KW-0472">Membrane</keyword>
<keyword evidence="3" id="KW-1003">Cell membrane</keyword>
<comment type="caution">
    <text evidence="8">The sequence shown here is derived from an EMBL/GenBank/DDBJ whole genome shotgun (WGS) entry which is preliminary data.</text>
</comment>
<dbReference type="RefSeq" id="WP_142592510.1">
    <property type="nucleotide sequence ID" value="NZ_CABFWF030000011.1"/>
</dbReference>
<evidence type="ECO:0000313" key="8">
    <source>
        <dbReference type="EMBL" id="CAD7036115.1"/>
    </source>
</evidence>
<dbReference type="PANTHER" id="PTHR33452">
    <property type="entry name" value="OXIDOREDUCTASE CATD-RELATED"/>
    <property type="match status" value="1"/>
</dbReference>
<proteinExistence type="inferred from homology"/>